<protein>
    <submittedName>
        <fullName evidence="8">S41 family peptidase</fullName>
    </submittedName>
</protein>
<evidence type="ECO:0000256" key="6">
    <source>
        <dbReference type="SAM" id="MobiDB-lite"/>
    </source>
</evidence>
<gene>
    <name evidence="8" type="ORF">OJ962_26980</name>
</gene>
<dbReference type="SMART" id="SM00228">
    <property type="entry name" value="PDZ"/>
    <property type="match status" value="1"/>
</dbReference>
<keyword evidence="2 5" id="KW-0645">Protease</keyword>
<dbReference type="EMBL" id="JAPCID010000051">
    <property type="protein sequence ID" value="MDA0141172.1"/>
    <property type="molecule type" value="Genomic_DNA"/>
</dbReference>
<dbReference type="NCBIfam" id="TIGR00225">
    <property type="entry name" value="prc"/>
    <property type="match status" value="1"/>
</dbReference>
<dbReference type="RefSeq" id="WP_202956908.1">
    <property type="nucleotide sequence ID" value="NZ_JAPCID010000051.1"/>
</dbReference>
<dbReference type="Proteomes" id="UP001147700">
    <property type="component" value="Unassembled WGS sequence"/>
</dbReference>
<name>A0ABT4RRH8_9ACTN</name>
<dbReference type="Gene3D" id="3.30.750.44">
    <property type="match status" value="1"/>
</dbReference>
<reference evidence="8" key="1">
    <citation type="submission" date="2022-10" db="EMBL/GenBank/DDBJ databases">
        <title>The WGS of Solirubrobacter sp. CPCC 204708.</title>
        <authorList>
            <person name="Jiang Z."/>
        </authorList>
    </citation>
    <scope>NUCLEOTIDE SEQUENCE</scope>
    <source>
        <strain evidence="8">CPCC 204708</strain>
    </source>
</reference>
<evidence type="ECO:0000256" key="5">
    <source>
        <dbReference type="RuleBase" id="RU004404"/>
    </source>
</evidence>
<dbReference type="Gene3D" id="2.30.42.10">
    <property type="match status" value="1"/>
</dbReference>
<dbReference type="InterPro" id="IPR036034">
    <property type="entry name" value="PDZ_sf"/>
</dbReference>
<evidence type="ECO:0000256" key="1">
    <source>
        <dbReference type="ARBA" id="ARBA00009179"/>
    </source>
</evidence>
<organism evidence="8 9">
    <name type="scientific">Solirubrobacter deserti</name>
    <dbReference type="NCBI Taxonomy" id="2282478"/>
    <lineage>
        <taxon>Bacteria</taxon>
        <taxon>Bacillati</taxon>
        <taxon>Actinomycetota</taxon>
        <taxon>Thermoleophilia</taxon>
        <taxon>Solirubrobacterales</taxon>
        <taxon>Solirubrobacteraceae</taxon>
        <taxon>Solirubrobacter</taxon>
    </lineage>
</organism>
<feature type="region of interest" description="Disordered" evidence="6">
    <location>
        <begin position="351"/>
        <end position="390"/>
    </location>
</feature>
<keyword evidence="3 5" id="KW-0378">Hydrolase</keyword>
<dbReference type="InterPro" id="IPR029045">
    <property type="entry name" value="ClpP/crotonase-like_dom_sf"/>
</dbReference>
<dbReference type="Gene3D" id="3.90.226.10">
    <property type="entry name" value="2-enoyl-CoA Hydratase, Chain A, domain 1"/>
    <property type="match status" value="1"/>
</dbReference>
<evidence type="ECO:0000313" key="9">
    <source>
        <dbReference type="Proteomes" id="UP001147700"/>
    </source>
</evidence>
<dbReference type="SUPFAM" id="SSF50156">
    <property type="entry name" value="PDZ domain-like"/>
    <property type="match status" value="1"/>
</dbReference>
<keyword evidence="4 5" id="KW-0720">Serine protease</keyword>
<feature type="domain" description="PDZ" evidence="7">
    <location>
        <begin position="94"/>
        <end position="160"/>
    </location>
</feature>
<evidence type="ECO:0000256" key="2">
    <source>
        <dbReference type="ARBA" id="ARBA00022670"/>
    </source>
</evidence>
<sequence length="390" mass="41382">MRTLRTALLILLVPLALIVGILLGGHPEFLPGFARDTLVADSDGRLYEEAVDKIEADYYREVDRGKLLNTSLEKAVESLDDQFSHYFSPTEYHAFQLDTEGAFEGVGMSVTAVAEGLRVAEVYDGSPAKEGGLKPGDVITSANGKSLKGKTSEESTTLIKGPAGTEVTLGLKDGRKLKLERAKVDIPIVQSRTETHDGKKIAHVSLAGFTSGSGDDVDRAVKEQLKRGAEGVVFDLRHNGGGLLNEAVEVASVFLKDGRVVSTKGRSRPERKYNATGGAIASDVPVVVLVDQGSASASEIVTGALQDRKRAKVVGTRTYGKGVFQEIMRLENGGALDITVGEYFTPSGRNLGGGGVQKGAGITPDIQASDNPETEPDEALDKALETVTKD</sequence>
<dbReference type="CDD" id="cd07560">
    <property type="entry name" value="Peptidase_S41_CPP"/>
    <property type="match status" value="1"/>
</dbReference>
<comment type="similarity">
    <text evidence="1 5">Belongs to the peptidase S41A family.</text>
</comment>
<dbReference type="PANTHER" id="PTHR32060:SF30">
    <property type="entry name" value="CARBOXY-TERMINAL PROCESSING PROTEASE CTPA"/>
    <property type="match status" value="1"/>
</dbReference>
<dbReference type="InterPro" id="IPR041489">
    <property type="entry name" value="PDZ_6"/>
</dbReference>
<evidence type="ECO:0000259" key="7">
    <source>
        <dbReference type="PROSITE" id="PS50106"/>
    </source>
</evidence>
<dbReference type="InterPro" id="IPR001478">
    <property type="entry name" value="PDZ"/>
</dbReference>
<dbReference type="Pfam" id="PF03572">
    <property type="entry name" value="Peptidase_S41"/>
    <property type="match status" value="1"/>
</dbReference>
<dbReference type="InterPro" id="IPR004447">
    <property type="entry name" value="Peptidase_S41A"/>
</dbReference>
<feature type="compositionally biased region" description="Basic and acidic residues" evidence="6">
    <location>
        <begin position="379"/>
        <end position="390"/>
    </location>
</feature>
<evidence type="ECO:0000256" key="3">
    <source>
        <dbReference type="ARBA" id="ARBA00022801"/>
    </source>
</evidence>
<dbReference type="PANTHER" id="PTHR32060">
    <property type="entry name" value="TAIL-SPECIFIC PROTEASE"/>
    <property type="match status" value="1"/>
</dbReference>
<dbReference type="SUPFAM" id="SSF52096">
    <property type="entry name" value="ClpP/crotonase"/>
    <property type="match status" value="1"/>
</dbReference>
<dbReference type="SMART" id="SM00245">
    <property type="entry name" value="TSPc"/>
    <property type="match status" value="1"/>
</dbReference>
<evidence type="ECO:0000313" key="8">
    <source>
        <dbReference type="EMBL" id="MDA0141172.1"/>
    </source>
</evidence>
<dbReference type="Pfam" id="PF17820">
    <property type="entry name" value="PDZ_6"/>
    <property type="match status" value="1"/>
</dbReference>
<proteinExistence type="inferred from homology"/>
<dbReference type="PROSITE" id="PS50106">
    <property type="entry name" value="PDZ"/>
    <property type="match status" value="1"/>
</dbReference>
<comment type="caution">
    <text evidence="8">The sequence shown here is derived from an EMBL/GenBank/DDBJ whole genome shotgun (WGS) entry which is preliminary data.</text>
</comment>
<accession>A0ABT4RRH8</accession>
<keyword evidence="9" id="KW-1185">Reference proteome</keyword>
<dbReference type="InterPro" id="IPR005151">
    <property type="entry name" value="Tail-specific_protease"/>
</dbReference>
<evidence type="ECO:0000256" key="4">
    <source>
        <dbReference type="ARBA" id="ARBA00022825"/>
    </source>
</evidence>
<dbReference type="CDD" id="cd06782">
    <property type="entry name" value="cpPDZ_CPP-like"/>
    <property type="match status" value="1"/>
</dbReference>